<protein>
    <recommendedName>
        <fullName evidence="4">Integral membrane protein</fullName>
    </recommendedName>
</protein>
<reference evidence="2 3" key="1">
    <citation type="submission" date="2021-03" db="EMBL/GenBank/DDBJ databases">
        <title>Sequencing the genomes of 1000 actinobacteria strains.</title>
        <authorList>
            <person name="Klenk H.-P."/>
        </authorList>
    </citation>
    <scope>NUCLEOTIDE SEQUENCE [LARGE SCALE GENOMIC DNA]</scope>
    <source>
        <strain evidence="2 3">DSM 14564</strain>
    </source>
</reference>
<accession>A0ABS4YK62</accession>
<evidence type="ECO:0000256" key="1">
    <source>
        <dbReference type="SAM" id="Phobius"/>
    </source>
</evidence>
<organism evidence="2 3">
    <name type="scientific">Brachybacterium fresconis</name>
    <dbReference type="NCBI Taxonomy" id="173363"/>
    <lineage>
        <taxon>Bacteria</taxon>
        <taxon>Bacillati</taxon>
        <taxon>Actinomycetota</taxon>
        <taxon>Actinomycetes</taxon>
        <taxon>Micrococcales</taxon>
        <taxon>Dermabacteraceae</taxon>
        <taxon>Brachybacterium</taxon>
    </lineage>
</organism>
<feature type="transmembrane region" description="Helical" evidence="1">
    <location>
        <begin position="68"/>
        <end position="88"/>
    </location>
</feature>
<keyword evidence="1" id="KW-0472">Membrane</keyword>
<keyword evidence="1" id="KW-0812">Transmembrane</keyword>
<feature type="transmembrane region" description="Helical" evidence="1">
    <location>
        <begin position="95"/>
        <end position="117"/>
    </location>
</feature>
<comment type="caution">
    <text evidence="2">The sequence shown here is derived from an EMBL/GenBank/DDBJ whole genome shotgun (WGS) entry which is preliminary data.</text>
</comment>
<keyword evidence="3" id="KW-1185">Reference proteome</keyword>
<evidence type="ECO:0008006" key="4">
    <source>
        <dbReference type="Google" id="ProtNLM"/>
    </source>
</evidence>
<evidence type="ECO:0000313" key="2">
    <source>
        <dbReference type="EMBL" id="MBP2409176.1"/>
    </source>
</evidence>
<sequence>MRFLAMPAAFFAANWAALLMIPTVLGTVPALVATTRTTTDLPEHGDRAFCETLTASVRLLRRDGPASLVLWAVIILLAGDIAILTLLVEGGTRVLLVGMALPPLWVAVSVLSAYVVAAASQGIDAGRRDVVRAAITLVLRRPGRALLAPAMIVALAPLWLLAPLTIAIGVSLPPHVLARFWTPSKGLPA</sequence>
<feature type="transmembrane region" description="Helical" evidence="1">
    <location>
        <begin position="146"/>
        <end position="170"/>
    </location>
</feature>
<dbReference type="EMBL" id="JAGIOC010000001">
    <property type="protein sequence ID" value="MBP2409176.1"/>
    <property type="molecule type" value="Genomic_DNA"/>
</dbReference>
<dbReference type="Proteomes" id="UP000698222">
    <property type="component" value="Unassembled WGS sequence"/>
</dbReference>
<dbReference type="RefSeq" id="WP_209890722.1">
    <property type="nucleotide sequence ID" value="NZ_BAAAJV010000018.1"/>
</dbReference>
<gene>
    <name evidence="2" type="ORF">JOF44_002079</name>
</gene>
<evidence type="ECO:0000313" key="3">
    <source>
        <dbReference type="Proteomes" id="UP000698222"/>
    </source>
</evidence>
<name>A0ABS4YK62_9MICO</name>
<keyword evidence="1" id="KW-1133">Transmembrane helix</keyword>
<proteinExistence type="predicted"/>